<reference evidence="3" key="1">
    <citation type="submission" date="2016-10" db="EMBL/GenBank/DDBJ databases">
        <authorList>
            <person name="Varghese N."/>
            <person name="Submissions S."/>
        </authorList>
    </citation>
    <scope>NUCLEOTIDE SEQUENCE [LARGE SCALE GENOMIC DNA]</scope>
    <source>
        <strain evidence="3">ATCC 700379</strain>
    </source>
</reference>
<protein>
    <submittedName>
        <fullName evidence="2">Uncharacterized protein</fullName>
    </submittedName>
</protein>
<dbReference type="AlphaFoldDB" id="A0A1I2Q498"/>
<dbReference type="Proteomes" id="UP000198752">
    <property type="component" value="Unassembled WGS sequence"/>
</dbReference>
<evidence type="ECO:0000313" key="2">
    <source>
        <dbReference type="EMBL" id="SFG22189.1"/>
    </source>
</evidence>
<dbReference type="EMBL" id="FOOY01000006">
    <property type="protein sequence ID" value="SFG22189.1"/>
    <property type="molecule type" value="Genomic_DNA"/>
</dbReference>
<proteinExistence type="predicted"/>
<feature type="compositionally biased region" description="Basic and acidic residues" evidence="1">
    <location>
        <begin position="23"/>
        <end position="36"/>
    </location>
</feature>
<evidence type="ECO:0000313" key="3">
    <source>
        <dbReference type="Proteomes" id="UP000198752"/>
    </source>
</evidence>
<dbReference type="OrthoDB" id="2991579at2"/>
<feature type="compositionally biased region" description="Basic and acidic residues" evidence="1">
    <location>
        <begin position="1"/>
        <end position="10"/>
    </location>
</feature>
<accession>A0A1I2Q498</accession>
<sequence length="62" mass="7303">MGHKDEKFNKSENQFNEEFAEPLDEHSVEERERAQRTGDNATSKNYGECHSHSKDQNHNNNR</sequence>
<feature type="compositionally biased region" description="Basic and acidic residues" evidence="1">
    <location>
        <begin position="47"/>
        <end position="62"/>
    </location>
</feature>
<dbReference type="RefSeq" id="WP_093670718.1">
    <property type="nucleotide sequence ID" value="NZ_FOOY01000006.1"/>
</dbReference>
<feature type="region of interest" description="Disordered" evidence="1">
    <location>
        <begin position="1"/>
        <end position="62"/>
    </location>
</feature>
<evidence type="ECO:0000256" key="1">
    <source>
        <dbReference type="SAM" id="MobiDB-lite"/>
    </source>
</evidence>
<name>A0A1I2Q498_9BACL</name>
<organism evidence="2 3">
    <name type="scientific">Sporolactobacillus nakayamae</name>
    <dbReference type="NCBI Taxonomy" id="269670"/>
    <lineage>
        <taxon>Bacteria</taxon>
        <taxon>Bacillati</taxon>
        <taxon>Bacillota</taxon>
        <taxon>Bacilli</taxon>
        <taxon>Bacillales</taxon>
        <taxon>Sporolactobacillaceae</taxon>
        <taxon>Sporolactobacillus</taxon>
    </lineage>
</organism>
<keyword evidence="3" id="KW-1185">Reference proteome</keyword>
<gene>
    <name evidence="2" type="ORF">SAMN02982927_01015</name>
</gene>